<dbReference type="Proteomes" id="UP000026961">
    <property type="component" value="Chromosome 8"/>
</dbReference>
<reference evidence="2" key="1">
    <citation type="submission" date="2015-04" db="UniProtKB">
        <authorList>
            <consortium name="EnsemblPlants"/>
        </authorList>
    </citation>
    <scope>IDENTIFICATION</scope>
</reference>
<proteinExistence type="predicted"/>
<keyword evidence="3" id="KW-1185">Reference proteome</keyword>
<name>A0A0E0ASZ7_9ORYZ</name>
<organism evidence="2">
    <name type="scientific">Oryza glumipatula</name>
    <dbReference type="NCBI Taxonomy" id="40148"/>
    <lineage>
        <taxon>Eukaryota</taxon>
        <taxon>Viridiplantae</taxon>
        <taxon>Streptophyta</taxon>
        <taxon>Embryophyta</taxon>
        <taxon>Tracheophyta</taxon>
        <taxon>Spermatophyta</taxon>
        <taxon>Magnoliopsida</taxon>
        <taxon>Liliopsida</taxon>
        <taxon>Poales</taxon>
        <taxon>Poaceae</taxon>
        <taxon>BOP clade</taxon>
        <taxon>Oryzoideae</taxon>
        <taxon>Oryzeae</taxon>
        <taxon>Oryzinae</taxon>
        <taxon>Oryza</taxon>
    </lineage>
</organism>
<evidence type="ECO:0000313" key="2">
    <source>
        <dbReference type="EnsemblPlants" id="OGLUM08G08740.1"/>
    </source>
</evidence>
<dbReference type="AlphaFoldDB" id="A0A0E0ASZ7"/>
<feature type="region of interest" description="Disordered" evidence="1">
    <location>
        <begin position="19"/>
        <end position="41"/>
    </location>
</feature>
<dbReference type="HOGENOM" id="CLU_2472730_0_0_1"/>
<dbReference type="Gramene" id="OGLUM08G08740.1">
    <property type="protein sequence ID" value="OGLUM08G08740.1"/>
    <property type="gene ID" value="OGLUM08G08740"/>
</dbReference>
<evidence type="ECO:0000256" key="1">
    <source>
        <dbReference type="SAM" id="MobiDB-lite"/>
    </source>
</evidence>
<evidence type="ECO:0000313" key="3">
    <source>
        <dbReference type="Proteomes" id="UP000026961"/>
    </source>
</evidence>
<dbReference type="EnsemblPlants" id="OGLUM08G08740.1">
    <property type="protein sequence ID" value="OGLUM08G08740.1"/>
    <property type="gene ID" value="OGLUM08G08740"/>
</dbReference>
<sequence length="88" mass="9900">MREKRESITWEYPNGAKAAHVDGITPPAGGQTASMMDSMPPPHRLADRFLLSLSATRRRGLRRPRRWIASPPNCLYIALSPMDRSVDL</sequence>
<accession>A0A0E0ASZ7</accession>
<reference evidence="2" key="2">
    <citation type="submission" date="2018-05" db="EMBL/GenBank/DDBJ databases">
        <title>OgluRS3 (Oryza glumaepatula Reference Sequence Version 3).</title>
        <authorList>
            <person name="Zhang J."/>
            <person name="Kudrna D."/>
            <person name="Lee S."/>
            <person name="Talag J."/>
            <person name="Welchert J."/>
            <person name="Wing R.A."/>
        </authorList>
    </citation>
    <scope>NUCLEOTIDE SEQUENCE [LARGE SCALE GENOMIC DNA]</scope>
</reference>
<protein>
    <submittedName>
        <fullName evidence="2">Uncharacterized protein</fullName>
    </submittedName>
</protein>